<evidence type="ECO:0000256" key="3">
    <source>
        <dbReference type="ARBA" id="ARBA00022723"/>
    </source>
</evidence>
<evidence type="ECO:0000259" key="12">
    <source>
        <dbReference type="PROSITE" id="PS51721"/>
    </source>
</evidence>
<evidence type="ECO:0000256" key="1">
    <source>
        <dbReference type="ARBA" id="ARBA00022490"/>
    </source>
</evidence>
<evidence type="ECO:0000256" key="8">
    <source>
        <dbReference type="ARBA" id="ARBA00022884"/>
    </source>
</evidence>
<comment type="cofactor">
    <cofactor evidence="10">
        <name>Zn(2+)</name>
        <dbReference type="ChEBI" id="CHEBI:29105"/>
    </cofactor>
    <text evidence="10">Binds 1 zinc ion per subunit.</text>
</comment>
<dbReference type="SUPFAM" id="SSF52540">
    <property type="entry name" value="P-loop containing nucleoside triphosphate hydrolases"/>
    <property type="match status" value="1"/>
</dbReference>
<evidence type="ECO:0000256" key="9">
    <source>
        <dbReference type="ARBA" id="ARBA00023134"/>
    </source>
</evidence>
<evidence type="ECO:0000313" key="13">
    <source>
        <dbReference type="EMBL" id="MFF4774219.1"/>
    </source>
</evidence>
<keyword evidence="2 10" id="KW-0690">Ribosome biogenesis</keyword>
<dbReference type="NCBIfam" id="TIGR00157">
    <property type="entry name" value="ribosome small subunit-dependent GTPase A"/>
    <property type="match status" value="1"/>
</dbReference>
<dbReference type="Gene3D" id="1.10.40.50">
    <property type="entry name" value="Probable gtpase engc, domain 3"/>
    <property type="match status" value="1"/>
</dbReference>
<keyword evidence="9 10" id="KW-0342">GTP-binding</keyword>
<organism evidence="13 14">
    <name type="scientific">Microtetraspora fusca</name>
    <dbReference type="NCBI Taxonomy" id="1997"/>
    <lineage>
        <taxon>Bacteria</taxon>
        <taxon>Bacillati</taxon>
        <taxon>Actinomycetota</taxon>
        <taxon>Actinomycetes</taxon>
        <taxon>Streptosporangiales</taxon>
        <taxon>Streptosporangiaceae</taxon>
        <taxon>Microtetraspora</taxon>
    </lineage>
</organism>
<keyword evidence="8 10" id="KW-0694">RNA-binding</keyword>
<dbReference type="PANTHER" id="PTHR32120">
    <property type="entry name" value="SMALL RIBOSOMAL SUBUNIT BIOGENESIS GTPASE RSGA"/>
    <property type="match status" value="1"/>
</dbReference>
<keyword evidence="1 10" id="KW-0963">Cytoplasm</keyword>
<comment type="similarity">
    <text evidence="10">Belongs to the TRAFAC class YlqF/YawG GTPase family. RsgA subfamily.</text>
</comment>
<dbReference type="InterPro" id="IPR004881">
    <property type="entry name" value="Ribosome_biogen_GTPase_RsgA"/>
</dbReference>
<dbReference type="InterPro" id="IPR030378">
    <property type="entry name" value="G_CP_dom"/>
</dbReference>
<dbReference type="PROSITE" id="PS51721">
    <property type="entry name" value="G_CP"/>
    <property type="match status" value="1"/>
</dbReference>
<dbReference type="InterPro" id="IPR010914">
    <property type="entry name" value="RsgA_GTPase_dom"/>
</dbReference>
<sequence length="381" mass="40680">MGHPFPKGVTELFSDSFSGSIDLSLLGWNDALPLPADTVPARVARVDRGAAEVIAAEGQFQVRYSARIRRAAAEDPVSLPCVGDWVALAPLPEGRYELDAVLPRSSAFVRGGVSRDSRGGLSGDGQGQVLAANVDVVFVAEPSMHSTDFADLGRIERLVALAWESGGLPVVLITKADLFELGLDELLADVRAAAPGVDVHAVCAQTGEGIDVVRAYLYGAKTAVVLGPSGAGKSTLVNALAGEDVMETQQVRAADGRGRHTTVHRELIPLSGGGLIIDTPGIRRVGLYGMSDGVDLVFSDIDELAEGCRFGDCAHDGEPGCAVQAAVEAGELPERRLESWFKLQREAAWMARRSDARLRSEETRKWKIIHKEMRKPGRSRP</sequence>
<feature type="binding site" evidence="10">
    <location>
        <position position="308"/>
    </location>
    <ligand>
        <name>Zn(2+)</name>
        <dbReference type="ChEBI" id="CHEBI:29105"/>
    </ligand>
</feature>
<feature type="binding site" evidence="10">
    <location>
        <begin position="227"/>
        <end position="235"/>
    </location>
    <ligand>
        <name>GTP</name>
        <dbReference type="ChEBI" id="CHEBI:37565"/>
    </ligand>
</feature>
<dbReference type="HAMAP" id="MF_01820">
    <property type="entry name" value="GTPase_RsgA"/>
    <property type="match status" value="1"/>
</dbReference>
<evidence type="ECO:0000256" key="7">
    <source>
        <dbReference type="ARBA" id="ARBA00022833"/>
    </source>
</evidence>
<dbReference type="RefSeq" id="WP_387342600.1">
    <property type="nucleotide sequence ID" value="NZ_JBIAXI010000008.1"/>
</dbReference>
<feature type="binding site" evidence="10">
    <location>
        <position position="313"/>
    </location>
    <ligand>
        <name>Zn(2+)</name>
        <dbReference type="ChEBI" id="CHEBI:29105"/>
    </ligand>
</feature>
<evidence type="ECO:0000256" key="4">
    <source>
        <dbReference type="ARBA" id="ARBA00022730"/>
    </source>
</evidence>
<comment type="subcellular location">
    <subcellularLocation>
        <location evidence="10">Cytoplasm</location>
    </subcellularLocation>
</comment>
<evidence type="ECO:0000256" key="5">
    <source>
        <dbReference type="ARBA" id="ARBA00022741"/>
    </source>
</evidence>
<proteinExistence type="inferred from homology"/>
<keyword evidence="14" id="KW-1185">Reference proteome</keyword>
<accession>A0ABW6V8L9</accession>
<dbReference type="Proteomes" id="UP001602119">
    <property type="component" value="Unassembled WGS sequence"/>
</dbReference>
<dbReference type="PANTHER" id="PTHR32120:SF10">
    <property type="entry name" value="SMALL RIBOSOMAL SUBUNIT BIOGENESIS GTPASE RSGA"/>
    <property type="match status" value="1"/>
</dbReference>
<keyword evidence="4 10" id="KW-0699">rRNA-binding</keyword>
<evidence type="ECO:0000256" key="6">
    <source>
        <dbReference type="ARBA" id="ARBA00022801"/>
    </source>
</evidence>
<evidence type="ECO:0000256" key="10">
    <source>
        <dbReference type="HAMAP-Rule" id="MF_01820"/>
    </source>
</evidence>
<feature type="binding site" evidence="10">
    <location>
        <position position="321"/>
    </location>
    <ligand>
        <name>Zn(2+)</name>
        <dbReference type="ChEBI" id="CHEBI:29105"/>
    </ligand>
</feature>
<comment type="subunit">
    <text evidence="10">Monomer. Associates with 30S ribosomal subunit, binds 16S rRNA.</text>
</comment>
<comment type="caution">
    <text evidence="13">The sequence shown here is derived from an EMBL/GenBank/DDBJ whole genome shotgun (WGS) entry which is preliminary data.</text>
</comment>
<comment type="function">
    <text evidence="10">One of several proteins that assist in the late maturation steps of the functional core of the 30S ribosomal subunit. Helps release RbfA from mature subunits. May play a role in the assembly of ribosomal proteins into the subunit. Circularly permuted GTPase that catalyzes slow GTP hydrolysis, GTPase activity is stimulated by the 30S ribosomal subunit.</text>
</comment>
<dbReference type="InterPro" id="IPR027417">
    <property type="entry name" value="P-loop_NTPase"/>
</dbReference>
<dbReference type="EMBL" id="JBIAXI010000008">
    <property type="protein sequence ID" value="MFF4774219.1"/>
    <property type="molecule type" value="Genomic_DNA"/>
</dbReference>
<dbReference type="Gene3D" id="3.40.50.300">
    <property type="entry name" value="P-loop containing nucleotide triphosphate hydrolases"/>
    <property type="match status" value="1"/>
</dbReference>
<reference evidence="13 14" key="1">
    <citation type="submission" date="2024-10" db="EMBL/GenBank/DDBJ databases">
        <title>The Natural Products Discovery Center: Release of the First 8490 Sequenced Strains for Exploring Actinobacteria Biosynthetic Diversity.</title>
        <authorList>
            <person name="Kalkreuter E."/>
            <person name="Kautsar S.A."/>
            <person name="Yang D."/>
            <person name="Bader C.D."/>
            <person name="Teijaro C.N."/>
            <person name="Fluegel L."/>
            <person name="Davis C.M."/>
            <person name="Simpson J.R."/>
            <person name="Lauterbach L."/>
            <person name="Steele A.D."/>
            <person name="Gui C."/>
            <person name="Meng S."/>
            <person name="Li G."/>
            <person name="Viehrig K."/>
            <person name="Ye F."/>
            <person name="Su P."/>
            <person name="Kiefer A.F."/>
            <person name="Nichols A."/>
            <person name="Cepeda A.J."/>
            <person name="Yan W."/>
            <person name="Fan B."/>
            <person name="Jiang Y."/>
            <person name="Adhikari A."/>
            <person name="Zheng C.-J."/>
            <person name="Schuster L."/>
            <person name="Cowan T.M."/>
            <person name="Smanski M.J."/>
            <person name="Chevrette M.G."/>
            <person name="De Carvalho L.P.S."/>
            <person name="Shen B."/>
        </authorList>
    </citation>
    <scope>NUCLEOTIDE SEQUENCE [LARGE SCALE GENOMIC DNA]</scope>
    <source>
        <strain evidence="13 14">NPDC001281</strain>
    </source>
</reference>
<feature type="domain" description="EngC GTPase" evidence="11">
    <location>
        <begin position="132"/>
        <end position="283"/>
    </location>
</feature>
<name>A0ABW6V8L9_MICFU</name>
<evidence type="ECO:0000313" key="14">
    <source>
        <dbReference type="Proteomes" id="UP001602119"/>
    </source>
</evidence>
<feature type="binding site" evidence="10">
    <location>
        <begin position="174"/>
        <end position="177"/>
    </location>
    <ligand>
        <name>GTP</name>
        <dbReference type="ChEBI" id="CHEBI:37565"/>
    </ligand>
</feature>
<feature type="binding site" evidence="10">
    <location>
        <position position="315"/>
    </location>
    <ligand>
        <name>Zn(2+)</name>
        <dbReference type="ChEBI" id="CHEBI:29105"/>
    </ligand>
</feature>
<evidence type="ECO:0000259" key="11">
    <source>
        <dbReference type="PROSITE" id="PS50936"/>
    </source>
</evidence>
<keyword evidence="3 10" id="KW-0479">Metal-binding</keyword>
<feature type="domain" description="CP-type G" evidence="12">
    <location>
        <begin position="122"/>
        <end position="285"/>
    </location>
</feature>
<dbReference type="CDD" id="cd01854">
    <property type="entry name" value="YjeQ_EngC"/>
    <property type="match status" value="1"/>
</dbReference>
<keyword evidence="7 10" id="KW-0862">Zinc</keyword>
<dbReference type="EC" id="3.6.1.-" evidence="10"/>
<dbReference type="PROSITE" id="PS50936">
    <property type="entry name" value="ENGC_GTPASE"/>
    <property type="match status" value="1"/>
</dbReference>
<keyword evidence="5 10" id="KW-0547">Nucleotide-binding</keyword>
<gene>
    <name evidence="10 13" type="primary">rsgA</name>
    <name evidence="13" type="ORF">ACFY05_15290</name>
</gene>
<protein>
    <recommendedName>
        <fullName evidence="10">Small ribosomal subunit biogenesis GTPase RsgA</fullName>
        <ecNumber evidence="10">3.6.1.-</ecNumber>
    </recommendedName>
</protein>
<dbReference type="Pfam" id="PF03193">
    <property type="entry name" value="RsgA_GTPase"/>
    <property type="match status" value="1"/>
</dbReference>
<evidence type="ECO:0000256" key="2">
    <source>
        <dbReference type="ARBA" id="ARBA00022517"/>
    </source>
</evidence>
<keyword evidence="6 10" id="KW-0378">Hydrolase</keyword>